<name>K3ZYK3_SETIT</name>
<keyword evidence="2" id="KW-1185">Reference proteome</keyword>
<reference evidence="1" key="2">
    <citation type="submission" date="2018-08" db="UniProtKB">
        <authorList>
            <consortium name="EnsemblPlants"/>
        </authorList>
    </citation>
    <scope>IDENTIFICATION</scope>
    <source>
        <strain evidence="1">Yugu1</strain>
    </source>
</reference>
<dbReference type="Proteomes" id="UP000004995">
    <property type="component" value="Unassembled WGS sequence"/>
</dbReference>
<dbReference type="HOGENOM" id="CLU_2531750_0_0_1"/>
<evidence type="ECO:0000313" key="1">
    <source>
        <dbReference type="EnsemblPlants" id="KQL24584"/>
    </source>
</evidence>
<protein>
    <submittedName>
        <fullName evidence="1">Uncharacterized protein</fullName>
    </submittedName>
</protein>
<dbReference type="EnsemblPlants" id="KQL24584">
    <property type="protein sequence ID" value="KQL24584"/>
    <property type="gene ID" value="SETIT_031685mg"/>
</dbReference>
<proteinExistence type="predicted"/>
<sequence length="84" mass="10061">MWKLQIRDTLKKHVLRRIRILSNISSGRISQWWTLKNPSINIMNMYGIEHEKDALLCKVCTKGRPIRNIMKKWKQHHGMVQNIP</sequence>
<dbReference type="AlphaFoldDB" id="K3ZYK3"/>
<organism evidence="1 2">
    <name type="scientific">Setaria italica</name>
    <name type="common">Foxtail millet</name>
    <name type="synonym">Panicum italicum</name>
    <dbReference type="NCBI Taxonomy" id="4555"/>
    <lineage>
        <taxon>Eukaryota</taxon>
        <taxon>Viridiplantae</taxon>
        <taxon>Streptophyta</taxon>
        <taxon>Embryophyta</taxon>
        <taxon>Tracheophyta</taxon>
        <taxon>Spermatophyta</taxon>
        <taxon>Magnoliopsida</taxon>
        <taxon>Liliopsida</taxon>
        <taxon>Poales</taxon>
        <taxon>Poaceae</taxon>
        <taxon>PACMAD clade</taxon>
        <taxon>Panicoideae</taxon>
        <taxon>Panicodae</taxon>
        <taxon>Paniceae</taxon>
        <taxon>Cenchrinae</taxon>
        <taxon>Setaria</taxon>
    </lineage>
</organism>
<accession>K3ZYK3</accession>
<dbReference type="InParanoid" id="K3ZYK3"/>
<dbReference type="EMBL" id="AGNK02001099">
    <property type="status" value="NOT_ANNOTATED_CDS"/>
    <property type="molecule type" value="Genomic_DNA"/>
</dbReference>
<dbReference type="Gramene" id="KQL24584">
    <property type="protein sequence ID" value="KQL24584"/>
    <property type="gene ID" value="SETIT_031685mg"/>
</dbReference>
<reference evidence="2" key="1">
    <citation type="journal article" date="2012" name="Nat. Biotechnol.">
        <title>Reference genome sequence of the model plant Setaria.</title>
        <authorList>
            <person name="Bennetzen J.L."/>
            <person name="Schmutz J."/>
            <person name="Wang H."/>
            <person name="Percifield R."/>
            <person name="Hawkins J."/>
            <person name="Pontaroli A.C."/>
            <person name="Estep M."/>
            <person name="Feng L."/>
            <person name="Vaughn J.N."/>
            <person name="Grimwood J."/>
            <person name="Jenkins J."/>
            <person name="Barry K."/>
            <person name="Lindquist E."/>
            <person name="Hellsten U."/>
            <person name="Deshpande S."/>
            <person name="Wang X."/>
            <person name="Wu X."/>
            <person name="Mitros T."/>
            <person name="Triplett J."/>
            <person name="Yang X."/>
            <person name="Ye C.Y."/>
            <person name="Mauro-Herrera M."/>
            <person name="Wang L."/>
            <person name="Li P."/>
            <person name="Sharma M."/>
            <person name="Sharma R."/>
            <person name="Ronald P.C."/>
            <person name="Panaud O."/>
            <person name="Kellogg E.A."/>
            <person name="Brutnell T.P."/>
            <person name="Doust A.N."/>
            <person name="Tuskan G.A."/>
            <person name="Rokhsar D."/>
            <person name="Devos K.M."/>
        </authorList>
    </citation>
    <scope>NUCLEOTIDE SEQUENCE [LARGE SCALE GENOMIC DNA]</scope>
    <source>
        <strain evidence="2">cv. Yugu1</strain>
    </source>
</reference>
<evidence type="ECO:0000313" key="2">
    <source>
        <dbReference type="Proteomes" id="UP000004995"/>
    </source>
</evidence>